<accession>A0A840BV88</accession>
<dbReference type="RefSeq" id="WP_246372795.1">
    <property type="nucleotide sequence ID" value="NZ_JACIEN010000001.1"/>
</dbReference>
<feature type="compositionally biased region" description="Basic and acidic residues" evidence="5">
    <location>
        <begin position="679"/>
        <end position="692"/>
    </location>
</feature>
<dbReference type="PANTHER" id="PTHR43687">
    <property type="entry name" value="ADENYLYLSULFATE REDUCTASE, BETA SUBUNIT"/>
    <property type="match status" value="1"/>
</dbReference>
<gene>
    <name evidence="7" type="ORF">GGR16_000608</name>
</gene>
<keyword evidence="2" id="KW-0479">Metal-binding</keyword>
<evidence type="ECO:0000256" key="5">
    <source>
        <dbReference type="SAM" id="MobiDB-lite"/>
    </source>
</evidence>
<evidence type="ECO:0000256" key="3">
    <source>
        <dbReference type="ARBA" id="ARBA00023004"/>
    </source>
</evidence>
<reference evidence="7 8" key="1">
    <citation type="submission" date="2020-08" db="EMBL/GenBank/DDBJ databases">
        <title>Genomic Encyclopedia of Type Strains, Phase IV (KMG-IV): sequencing the most valuable type-strain genomes for metagenomic binning, comparative biology and taxonomic classification.</title>
        <authorList>
            <person name="Goeker M."/>
        </authorList>
    </citation>
    <scope>NUCLEOTIDE SEQUENCE [LARGE SCALE GENOMIC DNA]</scope>
    <source>
        <strain evidence="7 8">DSM 103737</strain>
    </source>
</reference>
<comment type="caution">
    <text evidence="7">The sequence shown here is derived from an EMBL/GenBank/DDBJ whole genome shotgun (WGS) entry which is preliminary data.</text>
</comment>
<keyword evidence="3" id="KW-0408">Iron</keyword>
<evidence type="ECO:0000256" key="1">
    <source>
        <dbReference type="ARBA" id="ARBA00022485"/>
    </source>
</evidence>
<dbReference type="AlphaFoldDB" id="A0A840BV88"/>
<dbReference type="GO" id="GO:0046872">
    <property type="term" value="F:metal ion binding"/>
    <property type="evidence" value="ECO:0007669"/>
    <property type="project" value="UniProtKB-KW"/>
</dbReference>
<keyword evidence="8" id="KW-1185">Reference proteome</keyword>
<evidence type="ECO:0000256" key="4">
    <source>
        <dbReference type="ARBA" id="ARBA00023014"/>
    </source>
</evidence>
<feature type="domain" description="4Fe-4S ferredoxin-type" evidence="6">
    <location>
        <begin position="531"/>
        <end position="560"/>
    </location>
</feature>
<evidence type="ECO:0000313" key="7">
    <source>
        <dbReference type="EMBL" id="MBB4015602.1"/>
    </source>
</evidence>
<feature type="domain" description="4Fe-4S ferredoxin-type" evidence="6">
    <location>
        <begin position="562"/>
        <end position="591"/>
    </location>
</feature>
<dbReference type="InterPro" id="IPR050572">
    <property type="entry name" value="Fe-S_Ferredoxin"/>
</dbReference>
<keyword evidence="4" id="KW-0411">Iron-sulfur</keyword>
<proteinExistence type="predicted"/>
<dbReference type="Gene3D" id="3.30.70.20">
    <property type="match status" value="3"/>
</dbReference>
<dbReference type="PANTHER" id="PTHR43687:SF4">
    <property type="entry name" value="BLR5484 PROTEIN"/>
    <property type="match status" value="1"/>
</dbReference>
<evidence type="ECO:0000313" key="8">
    <source>
        <dbReference type="Proteomes" id="UP000577362"/>
    </source>
</evidence>
<dbReference type="Pfam" id="PF12838">
    <property type="entry name" value="Fer4_7"/>
    <property type="match status" value="1"/>
</dbReference>
<dbReference type="PROSITE" id="PS00198">
    <property type="entry name" value="4FE4S_FER_1"/>
    <property type="match status" value="3"/>
</dbReference>
<dbReference type="PROSITE" id="PS51379">
    <property type="entry name" value="4FE4S_FER_2"/>
    <property type="match status" value="3"/>
</dbReference>
<feature type="domain" description="4Fe-4S ferredoxin-type" evidence="6">
    <location>
        <begin position="319"/>
        <end position="348"/>
    </location>
</feature>
<dbReference type="Pfam" id="PF13187">
    <property type="entry name" value="Fer4_9"/>
    <property type="match status" value="1"/>
</dbReference>
<protein>
    <submittedName>
        <fullName evidence="7">Ferredoxin</fullName>
    </submittedName>
</protein>
<dbReference type="Proteomes" id="UP000577362">
    <property type="component" value="Unassembled WGS sequence"/>
</dbReference>
<dbReference type="EMBL" id="JACIEN010000001">
    <property type="protein sequence ID" value="MBB4015602.1"/>
    <property type="molecule type" value="Genomic_DNA"/>
</dbReference>
<sequence length="692" mass="73102">MAEGPGRGKRPIANGPIVEAKPVAFVCSCEGTMPLDEKLLTRACPSHDVRLADQLCRRELERLKAALGPEADILVGCTQEAPLFEEVAGENAPEANLTFVNLRENAGWSAEAEAAGPKMAALIAAARIAPSEAPLVPLKSEGVALVYGRDETAIALAERLKDVLDVTVLLTRPVDVPAPRRSDFPVLKGTIAQATGWLGAFSLTVNDFAHPAPSSRARLAFGAPRDGALSRCDIVLDVSGGVPLFPAGELRAGYLRADPGDPAAVARLAFEASQLVGEFDKPRYVTFDAALCAHSRSKKTGCTRCLDLCPTGAITPDGDHVAISAEICAGCGACAAVCPTGAATYALPASDTLMARLRALLHTYAEAGGERAVVLFHDEDHGAELIDALARHGEGLPAHVLPVAVNEATQLGLDAFAAALAYGAAAIRVLMRARPKHDTGGLMRNLAYMDAVAAPLGFGEGSVATIETDDPDQLAAALAGVPVAGVPERQTAKFLPLGQGRELTVMALKELRNVAPLAVDVLPLPERAPFGTAHVDAEGCTLCHACVAACPTGALGDNPDKPMLTFAEDRCVQCGLCAATCPEKVITLEPRIDFAAWAAPPVTKKEEEPFHCIACGKPFGTRSTIERIVSRLEGRHWMFSGEHARRIAVIKMCEDCRVEAVVNESFDPHDAPARPAPRTSEDYLREREKKQL</sequence>
<evidence type="ECO:0000256" key="2">
    <source>
        <dbReference type="ARBA" id="ARBA00022723"/>
    </source>
</evidence>
<dbReference type="GO" id="GO:0051539">
    <property type="term" value="F:4 iron, 4 sulfur cluster binding"/>
    <property type="evidence" value="ECO:0007669"/>
    <property type="project" value="UniProtKB-KW"/>
</dbReference>
<name>A0A840BV88_9HYPH</name>
<dbReference type="InterPro" id="IPR017900">
    <property type="entry name" value="4Fe4S_Fe_S_CS"/>
</dbReference>
<dbReference type="InterPro" id="IPR017896">
    <property type="entry name" value="4Fe4S_Fe-S-bd"/>
</dbReference>
<dbReference type="SUPFAM" id="SSF54862">
    <property type="entry name" value="4Fe-4S ferredoxins"/>
    <property type="match status" value="1"/>
</dbReference>
<keyword evidence="1" id="KW-0004">4Fe-4S</keyword>
<organism evidence="7 8">
    <name type="scientific">Chelatococcus caeni</name>
    <dbReference type="NCBI Taxonomy" id="1348468"/>
    <lineage>
        <taxon>Bacteria</taxon>
        <taxon>Pseudomonadati</taxon>
        <taxon>Pseudomonadota</taxon>
        <taxon>Alphaproteobacteria</taxon>
        <taxon>Hyphomicrobiales</taxon>
        <taxon>Chelatococcaceae</taxon>
        <taxon>Chelatococcus</taxon>
    </lineage>
</organism>
<feature type="region of interest" description="Disordered" evidence="5">
    <location>
        <begin position="667"/>
        <end position="692"/>
    </location>
</feature>
<evidence type="ECO:0000259" key="6">
    <source>
        <dbReference type="PROSITE" id="PS51379"/>
    </source>
</evidence>